<dbReference type="OrthoDB" id="5352143at2759"/>
<dbReference type="AlphaFoldDB" id="U4LLM7"/>
<proteinExistence type="predicted"/>
<accession>U4LLM7</accession>
<gene>
    <name evidence="1" type="ORF">PCON_08381</name>
</gene>
<keyword evidence="2" id="KW-1185">Reference proteome</keyword>
<protein>
    <submittedName>
        <fullName evidence="1">Uncharacterized protein</fullName>
    </submittedName>
</protein>
<evidence type="ECO:0000313" key="1">
    <source>
        <dbReference type="EMBL" id="CCX30255.1"/>
    </source>
</evidence>
<reference evidence="1 2" key="1">
    <citation type="journal article" date="2013" name="PLoS Genet.">
        <title>The genome and development-dependent transcriptomes of Pyronema confluens: a window into fungal evolution.</title>
        <authorList>
            <person name="Traeger S."/>
            <person name="Altegoer F."/>
            <person name="Freitag M."/>
            <person name="Gabaldon T."/>
            <person name="Kempken F."/>
            <person name="Kumar A."/>
            <person name="Marcet-Houben M."/>
            <person name="Poggeler S."/>
            <person name="Stajich J.E."/>
            <person name="Nowrousian M."/>
        </authorList>
    </citation>
    <scope>NUCLEOTIDE SEQUENCE [LARGE SCALE GENOMIC DNA]</scope>
    <source>
        <strain evidence="2">CBS 100304</strain>
        <tissue evidence="1">Vegetative mycelium</tissue>
    </source>
</reference>
<dbReference type="EMBL" id="HF935431">
    <property type="protein sequence ID" value="CCX30255.1"/>
    <property type="molecule type" value="Genomic_DNA"/>
</dbReference>
<dbReference type="Proteomes" id="UP000018144">
    <property type="component" value="Unassembled WGS sequence"/>
</dbReference>
<sequence length="173" mass="19649">MMIDTTNVYFKKQATEWYLAKALTGNSAKSMTRIIHNFTAFAIGLPNVYPDNHLTVKGLTEANQRVADCGTSEAKLVVKRLDSALTIMKAMHLASTKTNETVFTVTEPEYIPEKVMDRLRIAYDAFLKMPNRALPFDKVVDWYLKSTQHVQLKYRKRVNPKVIAVVARRLALG</sequence>
<evidence type="ECO:0000313" key="2">
    <source>
        <dbReference type="Proteomes" id="UP000018144"/>
    </source>
</evidence>
<organism evidence="1 2">
    <name type="scientific">Pyronema omphalodes (strain CBS 100304)</name>
    <name type="common">Pyronema confluens</name>
    <dbReference type="NCBI Taxonomy" id="1076935"/>
    <lineage>
        <taxon>Eukaryota</taxon>
        <taxon>Fungi</taxon>
        <taxon>Dikarya</taxon>
        <taxon>Ascomycota</taxon>
        <taxon>Pezizomycotina</taxon>
        <taxon>Pezizomycetes</taxon>
        <taxon>Pezizales</taxon>
        <taxon>Pyronemataceae</taxon>
        <taxon>Pyronema</taxon>
    </lineage>
</organism>
<name>U4LLM7_PYROM</name>